<dbReference type="GO" id="GO:0005737">
    <property type="term" value="C:cytoplasm"/>
    <property type="evidence" value="ECO:0007669"/>
    <property type="project" value="UniProtKB-SubCell"/>
</dbReference>
<organism evidence="10">
    <name type="scientific">marine metagenome</name>
    <dbReference type="NCBI Taxonomy" id="408172"/>
    <lineage>
        <taxon>unclassified sequences</taxon>
        <taxon>metagenomes</taxon>
        <taxon>ecological metagenomes</taxon>
    </lineage>
</organism>
<keyword evidence="5" id="KW-0819">tRNA processing</keyword>
<dbReference type="InterPro" id="IPR012094">
    <property type="entry name" value="tRNA_Ile_lys_synt"/>
</dbReference>
<dbReference type="Pfam" id="PF11734">
    <property type="entry name" value="TilS_C"/>
    <property type="match status" value="1"/>
</dbReference>
<dbReference type="EC" id="6.3.4.19" evidence="2"/>
<dbReference type="GO" id="GO:0008033">
    <property type="term" value="P:tRNA processing"/>
    <property type="evidence" value="ECO:0007669"/>
    <property type="project" value="UniProtKB-KW"/>
</dbReference>
<proteinExistence type="inferred from homology"/>
<evidence type="ECO:0000256" key="7">
    <source>
        <dbReference type="ARBA" id="ARBA00022840"/>
    </source>
</evidence>
<dbReference type="GO" id="GO:0005524">
    <property type="term" value="F:ATP binding"/>
    <property type="evidence" value="ECO:0007669"/>
    <property type="project" value="UniProtKB-KW"/>
</dbReference>
<gene>
    <name evidence="10" type="ORF">METZ01_LOCUS90819</name>
</gene>
<evidence type="ECO:0000256" key="4">
    <source>
        <dbReference type="ARBA" id="ARBA00022598"/>
    </source>
</evidence>
<name>A0A381VC69_9ZZZZ</name>
<dbReference type="Pfam" id="PF01171">
    <property type="entry name" value="ATP_bind_3"/>
    <property type="match status" value="1"/>
</dbReference>
<evidence type="ECO:0000256" key="8">
    <source>
        <dbReference type="ARBA" id="ARBA00048539"/>
    </source>
</evidence>
<evidence type="ECO:0000256" key="3">
    <source>
        <dbReference type="ARBA" id="ARBA00022490"/>
    </source>
</evidence>
<keyword evidence="7" id="KW-0067">ATP-binding</keyword>
<dbReference type="SMART" id="SM00977">
    <property type="entry name" value="TilS_C"/>
    <property type="match status" value="1"/>
</dbReference>
<comment type="catalytic activity">
    <reaction evidence="8">
        <text>cytidine(34) in tRNA(Ile2) + L-lysine + ATP = lysidine(34) in tRNA(Ile2) + AMP + diphosphate + H(+)</text>
        <dbReference type="Rhea" id="RHEA:43744"/>
        <dbReference type="Rhea" id="RHEA-COMP:10625"/>
        <dbReference type="Rhea" id="RHEA-COMP:10670"/>
        <dbReference type="ChEBI" id="CHEBI:15378"/>
        <dbReference type="ChEBI" id="CHEBI:30616"/>
        <dbReference type="ChEBI" id="CHEBI:32551"/>
        <dbReference type="ChEBI" id="CHEBI:33019"/>
        <dbReference type="ChEBI" id="CHEBI:82748"/>
        <dbReference type="ChEBI" id="CHEBI:83665"/>
        <dbReference type="ChEBI" id="CHEBI:456215"/>
        <dbReference type="EC" id="6.3.4.19"/>
    </reaction>
</comment>
<dbReference type="EMBL" id="UINC01008436">
    <property type="protein sequence ID" value="SVA37965.1"/>
    <property type="molecule type" value="Genomic_DNA"/>
</dbReference>
<evidence type="ECO:0000256" key="5">
    <source>
        <dbReference type="ARBA" id="ARBA00022694"/>
    </source>
</evidence>
<evidence type="ECO:0000256" key="1">
    <source>
        <dbReference type="ARBA" id="ARBA00004496"/>
    </source>
</evidence>
<reference evidence="10" key="1">
    <citation type="submission" date="2018-05" db="EMBL/GenBank/DDBJ databases">
        <authorList>
            <person name="Lanie J.A."/>
            <person name="Ng W.-L."/>
            <person name="Kazmierczak K.M."/>
            <person name="Andrzejewski T.M."/>
            <person name="Davidsen T.M."/>
            <person name="Wayne K.J."/>
            <person name="Tettelin H."/>
            <person name="Glass J.I."/>
            <person name="Rusch D."/>
            <person name="Podicherti R."/>
            <person name="Tsui H.-C.T."/>
            <person name="Winkler M.E."/>
        </authorList>
    </citation>
    <scope>NUCLEOTIDE SEQUENCE</scope>
</reference>
<sequence>CRIADRLNVKINVVHVNHHLRHNSNNDQILVDKFCTQLKINFILDHLDPATKLKGESPESWARNHRYAALERIRKEIDADWIFTAHHGNDQIETILFHLSQGTGISGLRGIHDNQGHILRPMLCFSRSDIDQYAAEMNIPWVDDSSNLDESIPRNNLRHNVIKPWERSNPDLVSAFHEISEHAKDANEALQFAANLLIPDIIKQKNDNLFSLDGEQLRAIPPLLRTILLRELIGTTEPWRRFIHNGLRTFIANAKIGQIYRLPDNWQLLKDRKQFILKKIKVQQKKPIVVSPDIEVNSGDFIFIWKTDTRLESFSVNRDTELIDANKINCQTLTLRPWLPGDRFHPFGMAGTKKISDYLIDEKVDLYTKGNQWVLVDGEKIIWVCGRRINDEVKITDKTTDYAKLIFKQ</sequence>
<keyword evidence="4" id="KW-0436">Ligase</keyword>
<feature type="non-terminal residue" evidence="10">
    <location>
        <position position="1"/>
    </location>
</feature>
<evidence type="ECO:0000256" key="2">
    <source>
        <dbReference type="ARBA" id="ARBA00013267"/>
    </source>
</evidence>
<protein>
    <recommendedName>
        <fullName evidence="2">tRNA(Ile)-lysidine synthetase</fullName>
        <ecNumber evidence="2">6.3.4.19</ecNumber>
    </recommendedName>
</protein>
<dbReference type="GO" id="GO:0032267">
    <property type="term" value="F:tRNA(Ile)-lysidine synthase activity"/>
    <property type="evidence" value="ECO:0007669"/>
    <property type="project" value="UniProtKB-EC"/>
</dbReference>
<keyword evidence="6" id="KW-0547">Nucleotide-binding</keyword>
<feature type="domain" description="Lysidine-tRNA(Ile) synthetase C-terminal" evidence="9">
    <location>
        <begin position="333"/>
        <end position="407"/>
    </location>
</feature>
<dbReference type="NCBIfam" id="TIGR02432">
    <property type="entry name" value="lysidine_TilS_N"/>
    <property type="match status" value="1"/>
</dbReference>
<dbReference type="Gene3D" id="3.40.50.620">
    <property type="entry name" value="HUPs"/>
    <property type="match status" value="1"/>
</dbReference>
<dbReference type="PANTHER" id="PTHR43033">
    <property type="entry name" value="TRNA(ILE)-LYSIDINE SYNTHASE-RELATED"/>
    <property type="match status" value="1"/>
</dbReference>
<comment type="subcellular location">
    <subcellularLocation>
        <location evidence="1">Cytoplasm</location>
    </subcellularLocation>
</comment>
<dbReference type="InterPro" id="IPR014729">
    <property type="entry name" value="Rossmann-like_a/b/a_fold"/>
</dbReference>
<dbReference type="HAMAP" id="MF_01161">
    <property type="entry name" value="tRNA_Ile_lys_synt"/>
    <property type="match status" value="1"/>
</dbReference>
<dbReference type="SUPFAM" id="SSF56037">
    <property type="entry name" value="PheT/TilS domain"/>
    <property type="match status" value="1"/>
</dbReference>
<dbReference type="InterPro" id="IPR011063">
    <property type="entry name" value="TilS/TtcA_N"/>
</dbReference>
<evidence type="ECO:0000256" key="6">
    <source>
        <dbReference type="ARBA" id="ARBA00022741"/>
    </source>
</evidence>
<dbReference type="CDD" id="cd01992">
    <property type="entry name" value="TilS_N"/>
    <property type="match status" value="1"/>
</dbReference>
<dbReference type="NCBIfam" id="TIGR02433">
    <property type="entry name" value="lysidine_TilS_C"/>
    <property type="match status" value="1"/>
</dbReference>
<accession>A0A381VC69</accession>
<dbReference type="PANTHER" id="PTHR43033:SF1">
    <property type="entry name" value="TRNA(ILE)-LYSIDINE SYNTHASE-RELATED"/>
    <property type="match status" value="1"/>
</dbReference>
<dbReference type="InterPro" id="IPR012796">
    <property type="entry name" value="Lysidine-tRNA-synth_C"/>
</dbReference>
<evidence type="ECO:0000259" key="9">
    <source>
        <dbReference type="SMART" id="SM00977"/>
    </source>
</evidence>
<dbReference type="SUPFAM" id="SSF52402">
    <property type="entry name" value="Adenine nucleotide alpha hydrolases-like"/>
    <property type="match status" value="1"/>
</dbReference>
<dbReference type="InterPro" id="IPR012795">
    <property type="entry name" value="tRNA_Ile_lys_synt_N"/>
</dbReference>
<keyword evidence="3" id="KW-0963">Cytoplasm</keyword>
<dbReference type="AlphaFoldDB" id="A0A381VC69"/>
<evidence type="ECO:0000313" key="10">
    <source>
        <dbReference type="EMBL" id="SVA37965.1"/>
    </source>
</evidence>